<dbReference type="RefSeq" id="WP_035838263.1">
    <property type="nucleotide sequence ID" value="NZ_BNAB01000020.1"/>
</dbReference>
<dbReference type="GO" id="GO:0006457">
    <property type="term" value="P:protein folding"/>
    <property type="evidence" value="ECO:0007669"/>
    <property type="project" value="InterPro"/>
</dbReference>
<dbReference type="InterPro" id="IPR050183">
    <property type="entry name" value="DsbB"/>
</dbReference>
<keyword evidence="4 6" id="KW-1133">Transmembrane helix</keyword>
<keyword evidence="9" id="KW-1185">Reference proteome</keyword>
<evidence type="ECO:0000256" key="4">
    <source>
        <dbReference type="ARBA" id="ARBA00022989"/>
    </source>
</evidence>
<evidence type="ECO:0000256" key="5">
    <source>
        <dbReference type="ARBA" id="ARBA00023136"/>
    </source>
</evidence>
<dbReference type="Proteomes" id="UP000199541">
    <property type="component" value="Unassembled WGS sequence"/>
</dbReference>
<gene>
    <name evidence="7" type="ORF">GCM10008024_33990</name>
    <name evidence="8" type="ORF">SAMN05444006_12120</name>
</gene>
<feature type="transmembrane region" description="Helical" evidence="6">
    <location>
        <begin position="63"/>
        <end position="81"/>
    </location>
</feature>
<reference evidence="8 9" key="2">
    <citation type="submission" date="2016-10" db="EMBL/GenBank/DDBJ databases">
        <authorList>
            <person name="Varghese N."/>
            <person name="Submissions S."/>
        </authorList>
    </citation>
    <scope>NUCLEOTIDE SEQUENCE [LARGE SCALE GENOMIC DNA]</scope>
    <source>
        <strain evidence="8 9">DSM 24802</strain>
    </source>
</reference>
<evidence type="ECO:0000256" key="6">
    <source>
        <dbReference type="SAM" id="Phobius"/>
    </source>
</evidence>
<dbReference type="Gene3D" id="1.20.1550.10">
    <property type="entry name" value="DsbB-like"/>
    <property type="match status" value="1"/>
</dbReference>
<proteinExistence type="predicted"/>
<dbReference type="InterPro" id="IPR023380">
    <property type="entry name" value="DsbB-like_sf"/>
</dbReference>
<dbReference type="PANTHER" id="PTHR36570">
    <property type="entry name" value="DISULFIDE BOND FORMATION PROTEIN B"/>
    <property type="match status" value="1"/>
</dbReference>
<dbReference type="PIRSF" id="PIRSF033913">
    <property type="entry name" value="S-S_format_DsbB"/>
    <property type="match status" value="1"/>
</dbReference>
<accession>A0AAN4UTY8</accession>
<protein>
    <submittedName>
        <fullName evidence="7">Dihydroneopterin aldolase</fullName>
    </submittedName>
    <submittedName>
        <fullName evidence="8">Disulfide bond formation protein DsbB</fullName>
    </submittedName>
</protein>
<dbReference type="GO" id="GO:0005886">
    <property type="term" value="C:plasma membrane"/>
    <property type="evidence" value="ECO:0007669"/>
    <property type="project" value="UniProtKB-SubCell"/>
</dbReference>
<evidence type="ECO:0000313" key="7">
    <source>
        <dbReference type="EMBL" id="GHE04936.1"/>
    </source>
</evidence>
<feature type="transmembrane region" description="Helical" evidence="6">
    <location>
        <begin position="39"/>
        <end position="56"/>
    </location>
</feature>
<keyword evidence="5 6" id="KW-0472">Membrane</keyword>
<dbReference type="PANTHER" id="PTHR36570:SF3">
    <property type="entry name" value="DISULFIDE BOND FORMATION PROTEIN B"/>
    <property type="match status" value="1"/>
</dbReference>
<comment type="caution">
    <text evidence="7">The sequence shown here is derived from an EMBL/GenBank/DDBJ whole genome shotgun (WGS) entry which is preliminary data.</text>
</comment>
<dbReference type="AlphaFoldDB" id="A0AAN4UTY8"/>
<dbReference type="Proteomes" id="UP000634647">
    <property type="component" value="Unassembled WGS sequence"/>
</dbReference>
<evidence type="ECO:0000256" key="2">
    <source>
        <dbReference type="ARBA" id="ARBA00022475"/>
    </source>
</evidence>
<dbReference type="EMBL" id="BNAB01000020">
    <property type="protein sequence ID" value="GHE04936.1"/>
    <property type="molecule type" value="Genomic_DNA"/>
</dbReference>
<organism evidence="7 10">
    <name type="scientific">Allgaiera indica</name>
    <dbReference type="NCBI Taxonomy" id="765699"/>
    <lineage>
        <taxon>Bacteria</taxon>
        <taxon>Pseudomonadati</taxon>
        <taxon>Pseudomonadota</taxon>
        <taxon>Alphaproteobacteria</taxon>
        <taxon>Rhodobacterales</taxon>
        <taxon>Paracoccaceae</taxon>
        <taxon>Allgaiera</taxon>
    </lineage>
</organism>
<dbReference type="SUPFAM" id="SSF158442">
    <property type="entry name" value="DsbB-like"/>
    <property type="match status" value="1"/>
</dbReference>
<dbReference type="EMBL" id="FNOB01000021">
    <property type="protein sequence ID" value="SDX59895.1"/>
    <property type="molecule type" value="Genomic_DNA"/>
</dbReference>
<evidence type="ECO:0000256" key="1">
    <source>
        <dbReference type="ARBA" id="ARBA00004651"/>
    </source>
</evidence>
<dbReference type="InterPro" id="IPR003752">
    <property type="entry name" value="DiS_bond_form_DsbB/BdbC"/>
</dbReference>
<dbReference type="InterPro" id="IPR024199">
    <property type="entry name" value="Uncharacterised_DsbB"/>
</dbReference>
<evidence type="ECO:0000313" key="8">
    <source>
        <dbReference type="EMBL" id="SDX59895.1"/>
    </source>
</evidence>
<feature type="transmembrane region" description="Helical" evidence="6">
    <location>
        <begin position="133"/>
        <end position="151"/>
    </location>
</feature>
<evidence type="ECO:0000256" key="3">
    <source>
        <dbReference type="ARBA" id="ARBA00022692"/>
    </source>
</evidence>
<keyword evidence="3 6" id="KW-0812">Transmembrane</keyword>
<reference evidence="7" key="1">
    <citation type="journal article" date="2014" name="Int. J. Syst. Evol. Microbiol.">
        <title>Complete genome sequence of Corynebacterium casei LMG S-19264T (=DSM 44701T), isolated from a smear-ripened cheese.</title>
        <authorList>
            <consortium name="US DOE Joint Genome Institute (JGI-PGF)"/>
            <person name="Walter F."/>
            <person name="Albersmeier A."/>
            <person name="Kalinowski J."/>
            <person name="Ruckert C."/>
        </authorList>
    </citation>
    <scope>NUCLEOTIDE SEQUENCE</scope>
    <source>
        <strain evidence="7">CGMCC 1.10859</strain>
    </source>
</reference>
<sequence>MTRDRLYLLAGLGSAALLAGAFGFQIFGGLPPCELCMTQRYAHGGAILIAIAGLILPYRGIGWLGALAMLAGAATGIYQWGTQMKWWTGFTECTATQSFGGMSSKDALAKLMSAPIERCNEIHFQFLGLTMPAWNAVLSILLIAVWVAAALKKPRPALEFRS</sequence>
<evidence type="ECO:0000313" key="9">
    <source>
        <dbReference type="Proteomes" id="UP000199541"/>
    </source>
</evidence>
<name>A0AAN4UTY8_9RHOB</name>
<evidence type="ECO:0000313" key="10">
    <source>
        <dbReference type="Proteomes" id="UP000634647"/>
    </source>
</evidence>
<dbReference type="Pfam" id="PF02600">
    <property type="entry name" value="DsbB"/>
    <property type="match status" value="1"/>
</dbReference>
<comment type="subcellular location">
    <subcellularLocation>
        <location evidence="1">Cell membrane</location>
        <topology evidence="1">Multi-pass membrane protein</topology>
    </subcellularLocation>
</comment>
<keyword evidence="2" id="KW-1003">Cell membrane</keyword>
<dbReference type="GO" id="GO:0015035">
    <property type="term" value="F:protein-disulfide reductase activity"/>
    <property type="evidence" value="ECO:0007669"/>
    <property type="project" value="InterPro"/>
</dbReference>
<reference evidence="7" key="3">
    <citation type="submission" date="2023-06" db="EMBL/GenBank/DDBJ databases">
        <authorList>
            <person name="Sun Q."/>
            <person name="Zhou Y."/>
        </authorList>
    </citation>
    <scope>NUCLEOTIDE SEQUENCE</scope>
    <source>
        <strain evidence="7">CGMCC 1.10859</strain>
    </source>
</reference>